<evidence type="ECO:0000313" key="2">
    <source>
        <dbReference type="Proteomes" id="UP000694005"/>
    </source>
</evidence>
<dbReference type="EMBL" id="LS974626">
    <property type="protein sequence ID" value="CAG7910764.1"/>
    <property type="molecule type" value="Genomic_DNA"/>
</dbReference>
<accession>A0A8D9I4Z9</accession>
<evidence type="ECO:0000313" key="1">
    <source>
        <dbReference type="EMBL" id="CAG7910764.1"/>
    </source>
</evidence>
<name>A0A8D9I4Z9_BRACM</name>
<reference evidence="1 2" key="1">
    <citation type="submission" date="2021-07" db="EMBL/GenBank/DDBJ databases">
        <authorList>
            <consortium name="Genoscope - CEA"/>
            <person name="William W."/>
        </authorList>
    </citation>
    <scope>NUCLEOTIDE SEQUENCE [LARGE SCALE GENOMIC DNA]</scope>
</reference>
<dbReference type="Proteomes" id="UP000694005">
    <property type="component" value="Chromosome A10"/>
</dbReference>
<gene>
    <name evidence="1" type="ORF">BRAPAZ1V2_A10P20100.2</name>
</gene>
<sequence length="87" mass="9781">FFFSLKSGKCSAAILRGQECQALMWLDMLMVDINRLIRSKTETKVALLWDPCNRPTAAEARYVPSFQVHQRVCASDAMAVTVPVFIS</sequence>
<dbReference type="AlphaFoldDB" id="A0A8D9I4Z9"/>
<proteinExistence type="predicted"/>
<dbReference type="Gramene" id="A10p20100.2_BraZ1">
    <property type="protein sequence ID" value="A10p20100.2_BraZ1.CDS"/>
    <property type="gene ID" value="A10g20100.2_BraZ1"/>
</dbReference>
<feature type="non-terminal residue" evidence="1">
    <location>
        <position position="87"/>
    </location>
</feature>
<organism evidence="1 2">
    <name type="scientific">Brassica campestris</name>
    <name type="common">Field mustard</name>
    <dbReference type="NCBI Taxonomy" id="3711"/>
    <lineage>
        <taxon>Eukaryota</taxon>
        <taxon>Viridiplantae</taxon>
        <taxon>Streptophyta</taxon>
        <taxon>Embryophyta</taxon>
        <taxon>Tracheophyta</taxon>
        <taxon>Spermatophyta</taxon>
        <taxon>Magnoliopsida</taxon>
        <taxon>eudicotyledons</taxon>
        <taxon>Gunneridae</taxon>
        <taxon>Pentapetalae</taxon>
        <taxon>rosids</taxon>
        <taxon>malvids</taxon>
        <taxon>Brassicales</taxon>
        <taxon>Brassicaceae</taxon>
        <taxon>Brassiceae</taxon>
        <taxon>Brassica</taxon>
    </lineage>
</organism>
<protein>
    <submittedName>
        <fullName evidence="1">Uncharacterized protein</fullName>
    </submittedName>
</protein>